<dbReference type="InterPro" id="IPR013653">
    <property type="entry name" value="GCN5-like_dom"/>
</dbReference>
<dbReference type="PROSITE" id="PS51186">
    <property type="entry name" value="GNAT"/>
    <property type="match status" value="1"/>
</dbReference>
<reference evidence="3" key="1">
    <citation type="submission" date="2020-06" db="EMBL/GenBank/DDBJ databases">
        <title>Isolation of Planomicrobium glaciei.</title>
        <authorList>
            <person name="Malisova L."/>
            <person name="Safrankova R."/>
            <person name="Jakubu V."/>
            <person name="Spanelova P."/>
        </authorList>
    </citation>
    <scope>NUCLEOTIDE SEQUENCE [LARGE SCALE GENOMIC DNA]</scope>
    <source>
        <strain evidence="3">NRL-ATB46093</strain>
    </source>
</reference>
<accession>A0A7H8QB48</accession>
<evidence type="ECO:0000313" key="2">
    <source>
        <dbReference type="EMBL" id="QKX50792.1"/>
    </source>
</evidence>
<dbReference type="InterPro" id="IPR016181">
    <property type="entry name" value="Acyl_CoA_acyltransferase"/>
</dbReference>
<dbReference type="GO" id="GO:0016747">
    <property type="term" value="F:acyltransferase activity, transferring groups other than amino-acyl groups"/>
    <property type="evidence" value="ECO:0007669"/>
    <property type="project" value="InterPro"/>
</dbReference>
<gene>
    <name evidence="2" type="ORF">HF394_09450</name>
</gene>
<keyword evidence="3" id="KW-1185">Reference proteome</keyword>
<evidence type="ECO:0000259" key="1">
    <source>
        <dbReference type="PROSITE" id="PS51186"/>
    </source>
</evidence>
<evidence type="ECO:0000313" key="3">
    <source>
        <dbReference type="Proteomes" id="UP000509222"/>
    </source>
</evidence>
<dbReference type="InterPro" id="IPR000182">
    <property type="entry name" value="GNAT_dom"/>
</dbReference>
<dbReference type="CDD" id="cd04301">
    <property type="entry name" value="NAT_SF"/>
    <property type="match status" value="1"/>
</dbReference>
<sequence length="284" mass="32226">MDWMIYTNPAAYADKVEKLLYKNEDIYSLFLGILNQIKDGRYEEYFLATMEKDGEVAAACLMTPPHPFQLVVFQEVPAIEREIAHRLLAAGIVVDAVVGDQAVAQGFADAWIQRVGGEIRVLMHQGLYRADAVNTRLEKSPGTWRVANKKDAPLLEEWILLFEQETGIAMSTPAEAARKIDSFIELKEVYVWEVDNEVVACMKKSRPSKNGITVSFVFTPTKHRRKGYARTLVAEVTEELLGEYDFVMLYTDLQNPTSNKIYKEIGFEQIATPVHLKIEDDLSE</sequence>
<dbReference type="AlphaFoldDB" id="A0A7H8QB48"/>
<dbReference type="Proteomes" id="UP000509222">
    <property type="component" value="Chromosome"/>
</dbReference>
<dbReference type="Gene3D" id="3.40.630.30">
    <property type="match status" value="1"/>
</dbReference>
<organism evidence="2 3">
    <name type="scientific">Planococcus glaciei</name>
    <dbReference type="NCBI Taxonomy" id="459472"/>
    <lineage>
        <taxon>Bacteria</taxon>
        <taxon>Bacillati</taxon>
        <taxon>Bacillota</taxon>
        <taxon>Bacilli</taxon>
        <taxon>Bacillales</taxon>
        <taxon>Caryophanaceae</taxon>
        <taxon>Planococcus</taxon>
    </lineage>
</organism>
<feature type="domain" description="N-acetyltransferase" evidence="1">
    <location>
        <begin position="142"/>
        <end position="284"/>
    </location>
</feature>
<dbReference type="EMBL" id="CP051177">
    <property type="protein sequence ID" value="QKX50792.1"/>
    <property type="molecule type" value="Genomic_DNA"/>
</dbReference>
<keyword evidence="2" id="KW-0808">Transferase</keyword>
<protein>
    <submittedName>
        <fullName evidence="2">GNAT family N-acetyltransferase</fullName>
    </submittedName>
</protein>
<proteinExistence type="predicted"/>
<name>A0A7H8QB48_9BACL</name>
<dbReference type="Pfam" id="PF08445">
    <property type="entry name" value="FR47"/>
    <property type="match status" value="1"/>
</dbReference>
<dbReference type="RefSeq" id="WP_036807596.1">
    <property type="nucleotide sequence ID" value="NZ_CP051177.1"/>
</dbReference>
<dbReference type="SUPFAM" id="SSF55729">
    <property type="entry name" value="Acyl-CoA N-acyltransferases (Nat)"/>
    <property type="match status" value="1"/>
</dbReference>